<feature type="compositionally biased region" description="Acidic residues" evidence="1">
    <location>
        <begin position="319"/>
        <end position="329"/>
    </location>
</feature>
<dbReference type="AlphaFoldDB" id="A0A2R6XC19"/>
<keyword evidence="3" id="KW-1185">Reference proteome</keyword>
<feature type="compositionally biased region" description="Basic and acidic residues" evidence="1">
    <location>
        <begin position="397"/>
        <end position="408"/>
    </location>
</feature>
<evidence type="ECO:0000313" key="2">
    <source>
        <dbReference type="EMBL" id="PTQ43661.1"/>
    </source>
</evidence>
<feature type="region of interest" description="Disordered" evidence="1">
    <location>
        <begin position="237"/>
        <end position="267"/>
    </location>
</feature>
<evidence type="ECO:0000256" key="1">
    <source>
        <dbReference type="SAM" id="MobiDB-lite"/>
    </source>
</evidence>
<evidence type="ECO:0000313" key="3">
    <source>
        <dbReference type="Proteomes" id="UP000244005"/>
    </source>
</evidence>
<name>A0A2R6XC19_MARPO</name>
<sequence length="709" mass="77625">MYRCQDEESDASNDMIEPKVKCPLFVQCVIHGAYAPRHFTLDHHPRTRNAKIECKLSMWLCYEMQGQCTSLHTPHAAVGFVADIGNSQKRLLASPNQDRGGNRRSSKELMKVFCVRVVRLIVIVISRATMAREIHTCQFVVGVDPQQVVLVQKPEARHHGHCHPQENHQNRHELRGEQIAAPAQEVAVAPAWPVCLEHVLLVGEEAREEQPPCPAAAVQLRRLQRIVVLEHVRHVIEAHEHPGRPEAAEQRSPGVDHGAAGRDSSEAPEQAIAHINHVPVAPGQRGSDAGAGDSGPVALEVRPVIRHQDFDERSRVEPEPPEPEEETAEHDERRVVPLHVHAGRAVAGEFADARSLDVRPPEARDAAHHVDDAAAREVDGAHAEQPRGAGGAQPAVDRPHPVRDDGVHEAAAGDAGGGDGERPLEEEEAVVESVRSVGDVVQAEEIAADERIVVLAAPEGEAESEQIERDASRGCVQDIGHHDVHGVFGPHRARAQHGEANLHREDEVGREEQVHIVDGQRVARESVGHAAQLGAQEFSDLDRTCRAETSREQQIDEEALLIFDARRRHGCCTLGPSSVRELLSELAAYCTTEGPSCAAARDERWEISSSEHRGLGSLISFPPARPFESDRSRLCSMRFISDSTCQAHDRCLSRASEGSVGCWRFGAPNTLFHIGPGRVARLILIIASPCESKRDPEPARCPPDPSGRV</sequence>
<reference evidence="3" key="1">
    <citation type="journal article" date="2017" name="Cell">
        <title>Insights into land plant evolution garnered from the Marchantia polymorpha genome.</title>
        <authorList>
            <person name="Bowman J.L."/>
            <person name="Kohchi T."/>
            <person name="Yamato K.T."/>
            <person name="Jenkins J."/>
            <person name="Shu S."/>
            <person name="Ishizaki K."/>
            <person name="Yamaoka S."/>
            <person name="Nishihama R."/>
            <person name="Nakamura Y."/>
            <person name="Berger F."/>
            <person name="Adam C."/>
            <person name="Aki S.S."/>
            <person name="Althoff F."/>
            <person name="Araki T."/>
            <person name="Arteaga-Vazquez M.A."/>
            <person name="Balasubrmanian S."/>
            <person name="Barry K."/>
            <person name="Bauer D."/>
            <person name="Boehm C.R."/>
            <person name="Briginshaw L."/>
            <person name="Caballero-Perez J."/>
            <person name="Catarino B."/>
            <person name="Chen F."/>
            <person name="Chiyoda S."/>
            <person name="Chovatia M."/>
            <person name="Davies K.M."/>
            <person name="Delmans M."/>
            <person name="Demura T."/>
            <person name="Dierschke T."/>
            <person name="Dolan L."/>
            <person name="Dorantes-Acosta A.E."/>
            <person name="Eklund D.M."/>
            <person name="Florent S.N."/>
            <person name="Flores-Sandoval E."/>
            <person name="Fujiyama A."/>
            <person name="Fukuzawa H."/>
            <person name="Galik B."/>
            <person name="Grimanelli D."/>
            <person name="Grimwood J."/>
            <person name="Grossniklaus U."/>
            <person name="Hamada T."/>
            <person name="Haseloff J."/>
            <person name="Hetherington A.J."/>
            <person name="Higo A."/>
            <person name="Hirakawa Y."/>
            <person name="Hundley H.N."/>
            <person name="Ikeda Y."/>
            <person name="Inoue K."/>
            <person name="Inoue S.I."/>
            <person name="Ishida S."/>
            <person name="Jia Q."/>
            <person name="Kakita M."/>
            <person name="Kanazawa T."/>
            <person name="Kawai Y."/>
            <person name="Kawashima T."/>
            <person name="Kennedy M."/>
            <person name="Kinose K."/>
            <person name="Kinoshita T."/>
            <person name="Kohara Y."/>
            <person name="Koide E."/>
            <person name="Komatsu K."/>
            <person name="Kopischke S."/>
            <person name="Kubo M."/>
            <person name="Kyozuka J."/>
            <person name="Lagercrantz U."/>
            <person name="Lin S.S."/>
            <person name="Lindquist E."/>
            <person name="Lipzen A.M."/>
            <person name="Lu C.W."/>
            <person name="De Luna E."/>
            <person name="Martienssen R.A."/>
            <person name="Minamino N."/>
            <person name="Mizutani M."/>
            <person name="Mizutani M."/>
            <person name="Mochizuki N."/>
            <person name="Monte I."/>
            <person name="Mosher R."/>
            <person name="Nagasaki H."/>
            <person name="Nakagami H."/>
            <person name="Naramoto S."/>
            <person name="Nishitani K."/>
            <person name="Ohtani M."/>
            <person name="Okamoto T."/>
            <person name="Okumura M."/>
            <person name="Phillips J."/>
            <person name="Pollak B."/>
            <person name="Reinders A."/>
            <person name="Rovekamp M."/>
            <person name="Sano R."/>
            <person name="Sawa S."/>
            <person name="Schmid M.W."/>
            <person name="Shirakawa M."/>
            <person name="Solano R."/>
            <person name="Spunde A."/>
            <person name="Suetsugu N."/>
            <person name="Sugano S."/>
            <person name="Sugiyama A."/>
            <person name="Sun R."/>
            <person name="Suzuki Y."/>
            <person name="Takenaka M."/>
            <person name="Takezawa D."/>
            <person name="Tomogane H."/>
            <person name="Tsuzuki M."/>
            <person name="Ueda T."/>
            <person name="Umeda M."/>
            <person name="Ward J.M."/>
            <person name="Watanabe Y."/>
            <person name="Yazaki K."/>
            <person name="Yokoyama R."/>
            <person name="Yoshitake Y."/>
            <person name="Yotsui I."/>
            <person name="Zachgo S."/>
            <person name="Schmutz J."/>
        </authorList>
    </citation>
    <scope>NUCLEOTIDE SEQUENCE [LARGE SCALE GENOMIC DNA]</scope>
    <source>
        <strain evidence="3">Tak-1</strain>
    </source>
</reference>
<feature type="region of interest" description="Disordered" evidence="1">
    <location>
        <begin position="377"/>
        <end position="428"/>
    </location>
</feature>
<feature type="region of interest" description="Disordered" evidence="1">
    <location>
        <begin position="302"/>
        <end position="335"/>
    </location>
</feature>
<organism evidence="2 3">
    <name type="scientific">Marchantia polymorpha</name>
    <name type="common">Common liverwort</name>
    <name type="synonym">Marchantia aquatica</name>
    <dbReference type="NCBI Taxonomy" id="3197"/>
    <lineage>
        <taxon>Eukaryota</taxon>
        <taxon>Viridiplantae</taxon>
        <taxon>Streptophyta</taxon>
        <taxon>Embryophyta</taxon>
        <taxon>Marchantiophyta</taxon>
        <taxon>Marchantiopsida</taxon>
        <taxon>Marchantiidae</taxon>
        <taxon>Marchantiales</taxon>
        <taxon>Marchantiaceae</taxon>
        <taxon>Marchantia</taxon>
    </lineage>
</organism>
<accession>A0A2R6XC19</accession>
<dbReference type="Proteomes" id="UP000244005">
    <property type="component" value="Unassembled WGS sequence"/>
</dbReference>
<dbReference type="OrthoDB" id="1938105at2759"/>
<proteinExistence type="predicted"/>
<dbReference type="EMBL" id="KZ772695">
    <property type="protein sequence ID" value="PTQ43661.1"/>
    <property type="molecule type" value="Genomic_DNA"/>
</dbReference>
<gene>
    <name evidence="2" type="ORF">MARPO_0023s0005</name>
</gene>
<feature type="compositionally biased region" description="Basic and acidic residues" evidence="1">
    <location>
        <begin position="237"/>
        <end position="249"/>
    </location>
</feature>
<feature type="compositionally biased region" description="Basic and acidic residues" evidence="1">
    <location>
        <begin position="306"/>
        <end position="318"/>
    </location>
</feature>
<protein>
    <submittedName>
        <fullName evidence="2">Uncharacterized protein</fullName>
    </submittedName>
</protein>